<dbReference type="InterPro" id="IPR038765">
    <property type="entry name" value="Papain-like_cys_pep_sf"/>
</dbReference>
<feature type="transmembrane region" description="Helical" evidence="1">
    <location>
        <begin position="70"/>
        <end position="87"/>
    </location>
</feature>
<keyword evidence="1" id="KW-1133">Transmembrane helix</keyword>
<evidence type="ECO:0000313" key="2">
    <source>
        <dbReference type="EMBL" id="MBG9375078.1"/>
    </source>
</evidence>
<keyword evidence="1" id="KW-0812">Transmembrane</keyword>
<proteinExistence type="predicted"/>
<dbReference type="Proteomes" id="UP000628448">
    <property type="component" value="Unassembled WGS sequence"/>
</dbReference>
<keyword evidence="3" id="KW-1185">Reference proteome</keyword>
<keyword evidence="1" id="KW-0472">Membrane</keyword>
<evidence type="ECO:0000313" key="3">
    <source>
        <dbReference type="Proteomes" id="UP000628448"/>
    </source>
</evidence>
<accession>A0A931E0Z5</accession>
<organism evidence="2 3">
    <name type="scientific">Panacibacter microcysteis</name>
    <dbReference type="NCBI Taxonomy" id="2793269"/>
    <lineage>
        <taxon>Bacteria</taxon>
        <taxon>Pseudomonadati</taxon>
        <taxon>Bacteroidota</taxon>
        <taxon>Chitinophagia</taxon>
        <taxon>Chitinophagales</taxon>
        <taxon>Chitinophagaceae</taxon>
        <taxon>Panacibacter</taxon>
    </lineage>
</organism>
<gene>
    <name evidence="2" type="ORF">I5907_02480</name>
</gene>
<evidence type="ECO:0000256" key="1">
    <source>
        <dbReference type="SAM" id="Phobius"/>
    </source>
</evidence>
<dbReference type="SUPFAM" id="SSF54001">
    <property type="entry name" value="Cysteine proteinases"/>
    <property type="match status" value="1"/>
</dbReference>
<dbReference type="AlphaFoldDB" id="A0A931E0Z5"/>
<name>A0A931E0Z5_9BACT</name>
<comment type="caution">
    <text evidence="2">The sequence shown here is derived from an EMBL/GenBank/DDBJ whole genome shotgun (WGS) entry which is preliminary data.</text>
</comment>
<dbReference type="Gene3D" id="3.10.620.30">
    <property type="match status" value="1"/>
</dbReference>
<sequence>MSPEAVKKHYTTTQQILINIAGILCIIPLAPFLCRFIPPVFIGDWNVDLIIALVVSIIIIRLMQWLVKPLVIPAFLVVLGILVYNQFNSNYTFTNIASGYKTLVNQNWSIREKKQVDELSFNPHLFENSEQKVIRLVKAKVQYQDSLVRNFSVTHSLDYFDEYNYKYRALTRYFSLFKYINLSFKYVSDFQRDEYYATPRETILNGLGGDCDDHSILMAACLMSIGATCRLVIVDGHMYPEMYIGDKNDFEIAQAAIIQFFEYDKINRIYYHENDGEYWLNLDYTAHYPGGPYMNDNVRLVINFP</sequence>
<feature type="transmembrane region" description="Helical" evidence="1">
    <location>
        <begin position="16"/>
        <end position="33"/>
    </location>
</feature>
<reference evidence="2" key="1">
    <citation type="submission" date="2020-11" db="EMBL/GenBank/DDBJ databases">
        <title>Bacterial whole genome sequence for Panacibacter sp. DH6.</title>
        <authorList>
            <person name="Le V."/>
            <person name="Ko S."/>
            <person name="Ahn C.-Y."/>
            <person name="Oh H.-M."/>
        </authorList>
    </citation>
    <scope>NUCLEOTIDE SEQUENCE</scope>
    <source>
        <strain evidence="2">DH6</strain>
    </source>
</reference>
<dbReference type="EMBL" id="JADWYR010000001">
    <property type="protein sequence ID" value="MBG9375078.1"/>
    <property type="molecule type" value="Genomic_DNA"/>
</dbReference>
<protein>
    <submittedName>
        <fullName evidence="2">Transglutaminase domain-containing protein</fullName>
    </submittedName>
</protein>